<keyword evidence="2 5" id="KW-0812">Transmembrane</keyword>
<evidence type="ECO:0000256" key="2">
    <source>
        <dbReference type="ARBA" id="ARBA00022692"/>
    </source>
</evidence>
<dbReference type="RefSeq" id="WP_220251694.1">
    <property type="nucleotide sequence ID" value="NZ_JAICCF010000003.1"/>
</dbReference>
<feature type="domain" description="O-antigen ligase-related" evidence="6">
    <location>
        <begin position="193"/>
        <end position="341"/>
    </location>
</feature>
<dbReference type="EMBL" id="JAICCF010000003">
    <property type="protein sequence ID" value="MBW8686390.1"/>
    <property type="molecule type" value="Genomic_DNA"/>
</dbReference>
<feature type="transmembrane region" description="Helical" evidence="5">
    <location>
        <begin position="115"/>
        <end position="136"/>
    </location>
</feature>
<reference evidence="7 8" key="1">
    <citation type="submission" date="2021-08" db="EMBL/GenBank/DDBJ databases">
        <title>The genome sequence of Chitinophaga sp. B61.</title>
        <authorList>
            <person name="Zhang X."/>
        </authorList>
    </citation>
    <scope>NUCLEOTIDE SEQUENCE [LARGE SCALE GENOMIC DNA]</scope>
    <source>
        <strain evidence="7 8">B61</strain>
    </source>
</reference>
<keyword evidence="7" id="KW-0436">Ligase</keyword>
<keyword evidence="8" id="KW-1185">Reference proteome</keyword>
<dbReference type="PANTHER" id="PTHR37422:SF23">
    <property type="entry name" value="TEICHURONIC ACID BIOSYNTHESIS PROTEIN TUAE"/>
    <property type="match status" value="1"/>
</dbReference>
<dbReference type="PANTHER" id="PTHR37422">
    <property type="entry name" value="TEICHURONIC ACID BIOSYNTHESIS PROTEIN TUAE"/>
    <property type="match status" value="1"/>
</dbReference>
<feature type="transmembrane region" description="Helical" evidence="5">
    <location>
        <begin position="88"/>
        <end position="108"/>
    </location>
</feature>
<feature type="transmembrane region" description="Helical" evidence="5">
    <location>
        <begin position="208"/>
        <end position="225"/>
    </location>
</feature>
<gene>
    <name evidence="7" type="ORF">K1Y79_18765</name>
</gene>
<dbReference type="Gene3D" id="1.25.40.10">
    <property type="entry name" value="Tetratricopeptide repeat domain"/>
    <property type="match status" value="1"/>
</dbReference>
<comment type="caution">
    <text evidence="7">The sequence shown here is derived from an EMBL/GenBank/DDBJ whole genome shotgun (WGS) entry which is preliminary data.</text>
</comment>
<feature type="transmembrane region" description="Helical" evidence="5">
    <location>
        <begin position="57"/>
        <end position="76"/>
    </location>
</feature>
<keyword evidence="4 5" id="KW-0472">Membrane</keyword>
<name>A0ABS7GGY5_9BACT</name>
<accession>A0ABS7GGY5</accession>
<keyword evidence="3 5" id="KW-1133">Transmembrane helix</keyword>
<comment type="subcellular location">
    <subcellularLocation>
        <location evidence="1">Membrane</location>
        <topology evidence="1">Multi-pass membrane protein</topology>
    </subcellularLocation>
</comment>
<feature type="transmembrane region" description="Helical" evidence="5">
    <location>
        <begin position="334"/>
        <end position="353"/>
    </location>
</feature>
<sequence>MVVKTITILSCCCLALMPLVAYYPLPFVTAGTEGLILLLYSCIVSITAALSGNARPLSLSPAIPICGLILCAYLLLRTDVTTGSQPDKALVMIPAFAGLLFALPILINQTNTRRLLINIITLITLFESILGLLQFAHFVDYKNTDFIAGGSMMNPAVYGNFLSLVIPFLFAVLLLRKQAKTTSFVSALLTITLLSGMAAVMISSARTSWIAIAAGITVVLLYHYRQLLCQHILHSRKLTLITAMSFITIVAMLMMWLLQYKSASTSGRMFIYRQSLSPLAANPITGVGLNKFGVAYNLAQAEYFKQSTSDKAEILHADNINIAPGEWLQLSVEAGLIGVILGLLAFAVLLFILIKQLRSADEAMIPLYIGGIGTLVALFYCMLFSYPLHTYPVVAILLLILSVPLSDTTAIRQYPAGVYRQWIAKGVLVAVCSVALNWQLRIGNAERKWLHLQHSTFWLNYKAIKPEYEQLLHLLDSNFEFLSDYASLAYQNGDYQTSLRVLNKGKRLFSSYLAYMYAACCYQQLKDTDKAFTQFNIACNMAPNRFLPKYRFFLFLVEQKRFREAAILRQEINSLPVKVPGKEVSFIKDKVNEVVLL</sequence>
<evidence type="ECO:0000313" key="7">
    <source>
        <dbReference type="EMBL" id="MBW8686390.1"/>
    </source>
</evidence>
<proteinExistence type="predicted"/>
<feature type="transmembrane region" description="Helical" evidence="5">
    <location>
        <begin position="156"/>
        <end position="175"/>
    </location>
</feature>
<feature type="transmembrane region" description="Helical" evidence="5">
    <location>
        <begin position="182"/>
        <end position="202"/>
    </location>
</feature>
<dbReference type="GO" id="GO:0016874">
    <property type="term" value="F:ligase activity"/>
    <property type="evidence" value="ECO:0007669"/>
    <property type="project" value="UniProtKB-KW"/>
</dbReference>
<evidence type="ECO:0000256" key="4">
    <source>
        <dbReference type="ARBA" id="ARBA00023136"/>
    </source>
</evidence>
<protein>
    <submittedName>
        <fullName evidence="7">O-antigen ligase family protein</fullName>
    </submittedName>
</protein>
<evidence type="ECO:0000256" key="5">
    <source>
        <dbReference type="SAM" id="Phobius"/>
    </source>
</evidence>
<feature type="transmembrane region" description="Helical" evidence="5">
    <location>
        <begin position="365"/>
        <end position="385"/>
    </location>
</feature>
<evidence type="ECO:0000256" key="1">
    <source>
        <dbReference type="ARBA" id="ARBA00004141"/>
    </source>
</evidence>
<dbReference type="Proteomes" id="UP000812961">
    <property type="component" value="Unassembled WGS sequence"/>
</dbReference>
<organism evidence="7 8">
    <name type="scientific">Chitinophaga rhizophila</name>
    <dbReference type="NCBI Taxonomy" id="2866212"/>
    <lineage>
        <taxon>Bacteria</taxon>
        <taxon>Pseudomonadati</taxon>
        <taxon>Bacteroidota</taxon>
        <taxon>Chitinophagia</taxon>
        <taxon>Chitinophagales</taxon>
        <taxon>Chitinophagaceae</taxon>
        <taxon>Chitinophaga</taxon>
    </lineage>
</organism>
<feature type="transmembrane region" description="Helical" evidence="5">
    <location>
        <begin position="31"/>
        <end position="50"/>
    </location>
</feature>
<dbReference type="Pfam" id="PF04932">
    <property type="entry name" value="Wzy_C"/>
    <property type="match status" value="1"/>
</dbReference>
<feature type="transmembrane region" description="Helical" evidence="5">
    <location>
        <begin position="237"/>
        <end position="258"/>
    </location>
</feature>
<dbReference type="InterPro" id="IPR007016">
    <property type="entry name" value="O-antigen_ligase-rel_domated"/>
</dbReference>
<dbReference type="InterPro" id="IPR011990">
    <property type="entry name" value="TPR-like_helical_dom_sf"/>
</dbReference>
<evidence type="ECO:0000259" key="6">
    <source>
        <dbReference type="Pfam" id="PF04932"/>
    </source>
</evidence>
<evidence type="ECO:0000313" key="8">
    <source>
        <dbReference type="Proteomes" id="UP000812961"/>
    </source>
</evidence>
<dbReference type="SUPFAM" id="SSF48452">
    <property type="entry name" value="TPR-like"/>
    <property type="match status" value="1"/>
</dbReference>
<evidence type="ECO:0000256" key="3">
    <source>
        <dbReference type="ARBA" id="ARBA00022989"/>
    </source>
</evidence>
<dbReference type="InterPro" id="IPR051533">
    <property type="entry name" value="WaaL-like"/>
</dbReference>